<keyword evidence="2" id="KW-1185">Reference proteome</keyword>
<accession>A0ABU9WM38</accession>
<protein>
    <submittedName>
        <fullName evidence="1">Uncharacterized protein</fullName>
    </submittedName>
</protein>
<dbReference type="EMBL" id="JBCPYA010000011">
    <property type="protein sequence ID" value="MEN2473128.1"/>
    <property type="molecule type" value="Genomic_DNA"/>
</dbReference>
<gene>
    <name evidence="1" type="ORF">VOI36_24755</name>
</gene>
<proteinExistence type="predicted"/>
<evidence type="ECO:0000313" key="2">
    <source>
        <dbReference type="Proteomes" id="UP001466933"/>
    </source>
</evidence>
<comment type="caution">
    <text evidence="1">The sequence shown here is derived from an EMBL/GenBank/DDBJ whole genome shotgun (WGS) entry which is preliminary data.</text>
</comment>
<evidence type="ECO:0000313" key="1">
    <source>
        <dbReference type="EMBL" id="MEN2473128.1"/>
    </source>
</evidence>
<dbReference type="Proteomes" id="UP001466933">
    <property type="component" value="Unassembled WGS sequence"/>
</dbReference>
<reference evidence="1 2" key="1">
    <citation type="submission" date="2024-05" db="EMBL/GenBank/DDBJ databases">
        <title>Burkholderia sp. Nov. a novel bacteria isolated from rhizosphere soil of Camellia sinensis.</title>
        <authorList>
            <person name="Dong Y."/>
        </authorList>
    </citation>
    <scope>NUCLEOTIDE SEQUENCE [LARGE SCALE GENOMIC DNA]</scope>
    <source>
        <strain evidence="1 2">GS2Y</strain>
    </source>
</reference>
<sequence>MSTNWVSVRSDAISAAMNALGTSWSAVAGGATNQISLLVQTAQYIEQNLGSLSSGEASLLADQQKTALQNVLTAYAAIGIAAAQNAVAAVVDVILKDIPGLIGFA</sequence>
<organism evidence="1 2">
    <name type="scientific">Burkholderia theae</name>
    <dbReference type="NCBI Taxonomy" id="3143496"/>
    <lineage>
        <taxon>Bacteria</taxon>
        <taxon>Pseudomonadati</taxon>
        <taxon>Pseudomonadota</taxon>
        <taxon>Betaproteobacteria</taxon>
        <taxon>Burkholderiales</taxon>
        <taxon>Burkholderiaceae</taxon>
        <taxon>Burkholderia</taxon>
    </lineage>
</organism>
<dbReference type="RefSeq" id="WP_343493804.1">
    <property type="nucleotide sequence ID" value="NZ_JBCPYA010000011.1"/>
</dbReference>
<name>A0ABU9WM38_9BURK</name>